<evidence type="ECO:0000256" key="7">
    <source>
        <dbReference type="ARBA" id="ARBA00022840"/>
    </source>
</evidence>
<keyword evidence="5" id="KW-0547">Nucleotide-binding</keyword>
<evidence type="ECO:0000313" key="12">
    <source>
        <dbReference type="Proteomes" id="UP000183995"/>
    </source>
</evidence>
<dbReference type="EMBL" id="FQXV01000003">
    <property type="protein sequence ID" value="SHH87809.1"/>
    <property type="molecule type" value="Genomic_DNA"/>
</dbReference>
<dbReference type="GO" id="GO:0016020">
    <property type="term" value="C:membrane"/>
    <property type="evidence" value="ECO:0007669"/>
    <property type="project" value="InterPro"/>
</dbReference>
<dbReference type="GO" id="GO:0005524">
    <property type="term" value="F:ATP binding"/>
    <property type="evidence" value="ECO:0007669"/>
    <property type="project" value="UniProtKB-KW"/>
</dbReference>
<feature type="transmembrane region" description="Helical" evidence="9">
    <location>
        <begin position="27"/>
        <end position="46"/>
    </location>
</feature>
<dbReference type="Pfam" id="PF07730">
    <property type="entry name" value="HisKA_3"/>
    <property type="match status" value="1"/>
</dbReference>
<dbReference type="OrthoDB" id="9781904at2"/>
<dbReference type="PANTHER" id="PTHR24421">
    <property type="entry name" value="NITRATE/NITRITE SENSOR PROTEIN NARX-RELATED"/>
    <property type="match status" value="1"/>
</dbReference>
<dbReference type="InterPro" id="IPR050482">
    <property type="entry name" value="Sensor_HK_TwoCompSys"/>
</dbReference>
<accession>A0A1M5WJQ9</accession>
<keyword evidence="3" id="KW-0597">Phosphoprotein</keyword>
<dbReference type="EC" id="2.7.13.3" evidence="2"/>
<feature type="transmembrane region" description="Helical" evidence="9">
    <location>
        <begin position="159"/>
        <end position="178"/>
    </location>
</feature>
<keyword evidence="8" id="KW-0902">Two-component regulatory system</keyword>
<evidence type="ECO:0000256" key="8">
    <source>
        <dbReference type="ARBA" id="ARBA00023012"/>
    </source>
</evidence>
<keyword evidence="6 11" id="KW-0418">Kinase</keyword>
<dbReference type="AlphaFoldDB" id="A0A1M5WJQ9"/>
<dbReference type="CDD" id="cd16917">
    <property type="entry name" value="HATPase_UhpB-NarQ-NarX-like"/>
    <property type="match status" value="1"/>
</dbReference>
<dbReference type="GO" id="GO:0046983">
    <property type="term" value="F:protein dimerization activity"/>
    <property type="evidence" value="ECO:0007669"/>
    <property type="project" value="InterPro"/>
</dbReference>
<evidence type="ECO:0000313" key="11">
    <source>
        <dbReference type="EMBL" id="SHH87809.1"/>
    </source>
</evidence>
<sequence length="420" mass="46942">MEAYRELLKKNEAAVNLLASRVSRIELYIMILIGILCKYYVMYVPGFTLGRMLALILAPLLLPTLIVDVLGIKEPWVKYAVLTCSVIASGLCYAAFTFQLMLILIFPTVVAALYYNKRLMTVVCAESVVNIFFSHILSNFIMFAQILEPFKGIRNIIQFAALPRIFIYLCFAVVFWILSTRTSDLMLNIHRVTQEKELLELRNSMTEKVTRYEEREKISRDIHNSVGHTITAAIMAIEAAEAIRSVSTEMADAKVAVAGERMRESLQVIRDSVRLVDSRDTSVSLGDLVKTLTICLRQFEMDANVRIHNNFGDMPRDILGMSINAEQARFLYGAAQECLTNSVKHGKAGDVTLNISIVSDYIEMVTADNGNGKPPPESGENKGFGLKKIDAYLKANGGHMTFKSGPGVTVTIWLPIEEAY</sequence>
<feature type="domain" description="Histidine kinase" evidence="10">
    <location>
        <begin position="225"/>
        <end position="418"/>
    </location>
</feature>
<keyword evidence="7" id="KW-0067">ATP-binding</keyword>
<dbReference type="RefSeq" id="WP_073076924.1">
    <property type="nucleotide sequence ID" value="NZ_FQXV01000003.1"/>
</dbReference>
<dbReference type="Gene3D" id="1.20.5.1930">
    <property type="match status" value="1"/>
</dbReference>
<reference evidence="11 12" key="1">
    <citation type="submission" date="2016-11" db="EMBL/GenBank/DDBJ databases">
        <authorList>
            <person name="Jaros S."/>
            <person name="Januszkiewicz K."/>
            <person name="Wedrychowicz H."/>
        </authorList>
    </citation>
    <scope>NUCLEOTIDE SEQUENCE [LARGE SCALE GENOMIC DNA]</scope>
    <source>
        <strain evidence="11 12">DSM 10068</strain>
    </source>
</reference>
<dbReference type="STRING" id="1123282.SAMN02745823_01321"/>
<feature type="transmembrane region" description="Helical" evidence="9">
    <location>
        <begin position="127"/>
        <end position="147"/>
    </location>
</feature>
<evidence type="ECO:0000256" key="9">
    <source>
        <dbReference type="SAM" id="Phobius"/>
    </source>
</evidence>
<dbReference type="PANTHER" id="PTHR24421:SF10">
    <property type="entry name" value="NITRATE_NITRITE SENSOR PROTEIN NARQ"/>
    <property type="match status" value="1"/>
</dbReference>
<keyword evidence="4" id="KW-0808">Transferase</keyword>
<evidence type="ECO:0000259" key="10">
    <source>
        <dbReference type="PROSITE" id="PS50109"/>
    </source>
</evidence>
<evidence type="ECO:0000256" key="4">
    <source>
        <dbReference type="ARBA" id="ARBA00022679"/>
    </source>
</evidence>
<dbReference type="InterPro" id="IPR003594">
    <property type="entry name" value="HATPase_dom"/>
</dbReference>
<comment type="catalytic activity">
    <reaction evidence="1">
        <text>ATP + protein L-histidine = ADP + protein N-phospho-L-histidine.</text>
        <dbReference type="EC" id="2.7.13.3"/>
    </reaction>
</comment>
<evidence type="ECO:0000256" key="6">
    <source>
        <dbReference type="ARBA" id="ARBA00022777"/>
    </source>
</evidence>
<evidence type="ECO:0000256" key="2">
    <source>
        <dbReference type="ARBA" id="ARBA00012438"/>
    </source>
</evidence>
<keyword evidence="9" id="KW-1133">Transmembrane helix</keyword>
<dbReference type="InterPro" id="IPR005467">
    <property type="entry name" value="His_kinase_dom"/>
</dbReference>
<feature type="transmembrane region" description="Helical" evidence="9">
    <location>
        <begin position="91"/>
        <end position="115"/>
    </location>
</feature>
<dbReference type="Gene3D" id="3.30.565.10">
    <property type="entry name" value="Histidine kinase-like ATPase, C-terminal domain"/>
    <property type="match status" value="1"/>
</dbReference>
<keyword evidence="12" id="KW-1185">Reference proteome</keyword>
<name>A0A1M5WJQ9_9FIRM</name>
<dbReference type="PROSITE" id="PS50109">
    <property type="entry name" value="HIS_KIN"/>
    <property type="match status" value="1"/>
</dbReference>
<feature type="transmembrane region" description="Helical" evidence="9">
    <location>
        <begin position="52"/>
        <end position="70"/>
    </location>
</feature>
<protein>
    <recommendedName>
        <fullName evidence="2">histidine kinase</fullName>
        <ecNumber evidence="2">2.7.13.3</ecNumber>
    </recommendedName>
</protein>
<keyword evidence="9" id="KW-0812">Transmembrane</keyword>
<evidence type="ECO:0000256" key="1">
    <source>
        <dbReference type="ARBA" id="ARBA00000085"/>
    </source>
</evidence>
<dbReference type="Pfam" id="PF02518">
    <property type="entry name" value="HATPase_c"/>
    <property type="match status" value="1"/>
</dbReference>
<evidence type="ECO:0000256" key="3">
    <source>
        <dbReference type="ARBA" id="ARBA00022553"/>
    </source>
</evidence>
<dbReference type="GO" id="GO:0000155">
    <property type="term" value="F:phosphorelay sensor kinase activity"/>
    <property type="evidence" value="ECO:0007669"/>
    <property type="project" value="InterPro"/>
</dbReference>
<gene>
    <name evidence="11" type="ORF">SAMN02745823_01321</name>
</gene>
<dbReference type="SUPFAM" id="SSF55874">
    <property type="entry name" value="ATPase domain of HSP90 chaperone/DNA topoisomerase II/histidine kinase"/>
    <property type="match status" value="1"/>
</dbReference>
<organism evidence="11 12">
    <name type="scientific">Sporobacter termitidis DSM 10068</name>
    <dbReference type="NCBI Taxonomy" id="1123282"/>
    <lineage>
        <taxon>Bacteria</taxon>
        <taxon>Bacillati</taxon>
        <taxon>Bacillota</taxon>
        <taxon>Clostridia</taxon>
        <taxon>Eubacteriales</taxon>
        <taxon>Oscillospiraceae</taxon>
        <taxon>Sporobacter</taxon>
    </lineage>
</organism>
<dbReference type="Proteomes" id="UP000183995">
    <property type="component" value="Unassembled WGS sequence"/>
</dbReference>
<evidence type="ECO:0000256" key="5">
    <source>
        <dbReference type="ARBA" id="ARBA00022741"/>
    </source>
</evidence>
<dbReference type="InterPro" id="IPR011712">
    <property type="entry name" value="Sig_transdc_His_kin_sub3_dim/P"/>
</dbReference>
<keyword evidence="9" id="KW-0472">Membrane</keyword>
<proteinExistence type="predicted"/>
<dbReference type="InterPro" id="IPR036890">
    <property type="entry name" value="HATPase_C_sf"/>
</dbReference>